<keyword evidence="6" id="KW-0418">Kinase</keyword>
<protein>
    <submittedName>
        <fullName evidence="8">PTS glucose transporter subunit IIA</fullName>
    </submittedName>
</protein>
<dbReference type="RefSeq" id="WP_195964185.1">
    <property type="nucleotide sequence ID" value="NZ_JACJLL010000001.1"/>
</dbReference>
<dbReference type="EMBL" id="JACJLL010000001">
    <property type="protein sequence ID" value="MBM6817791.1"/>
    <property type="molecule type" value="Genomic_DNA"/>
</dbReference>
<reference evidence="8 9" key="1">
    <citation type="journal article" date="2021" name="Sci. Rep.">
        <title>The distribution of antibiotic resistance genes in chicken gut microbiota commensals.</title>
        <authorList>
            <person name="Juricova H."/>
            <person name="Matiasovicova J."/>
            <person name="Kubasova T."/>
            <person name="Cejkova D."/>
            <person name="Rychlik I."/>
        </authorList>
    </citation>
    <scope>NUCLEOTIDE SEQUENCE [LARGE SCALE GENOMIC DNA]</scope>
    <source>
        <strain evidence="8 9">An435</strain>
    </source>
</reference>
<evidence type="ECO:0000256" key="1">
    <source>
        <dbReference type="ARBA" id="ARBA00004496"/>
    </source>
</evidence>
<organism evidence="8 9">
    <name type="scientific">Clostridium saudiense</name>
    <dbReference type="NCBI Taxonomy" id="1414720"/>
    <lineage>
        <taxon>Bacteria</taxon>
        <taxon>Bacillati</taxon>
        <taxon>Bacillota</taxon>
        <taxon>Clostridia</taxon>
        <taxon>Eubacteriales</taxon>
        <taxon>Clostridiaceae</taxon>
        <taxon>Clostridium</taxon>
    </lineage>
</organism>
<sequence>MEIYSPIAGTFEKLVNVPDKTFSDKLVGDGVAIIPNDGKVYAPADGTVISIMESKHGILFRTDTGIELLIHIGLDTMKLNGKYFKSHVTNESQVNLGDLLLEFDIDSLKKNGFNLITPIIVTNIDNYIKAVPMFSEKDEVQILDNILTIV</sequence>
<keyword evidence="3 8" id="KW-0762">Sugar transport</keyword>
<comment type="subcellular location">
    <subcellularLocation>
        <location evidence="1">Cytoplasm</location>
    </subcellularLocation>
</comment>
<evidence type="ECO:0000256" key="6">
    <source>
        <dbReference type="ARBA" id="ARBA00022777"/>
    </source>
</evidence>
<dbReference type="PANTHER" id="PTHR45008">
    <property type="entry name" value="PTS SYSTEM GLUCOSE-SPECIFIC EIIA COMPONENT"/>
    <property type="match status" value="1"/>
</dbReference>
<dbReference type="InterPro" id="IPR050890">
    <property type="entry name" value="PTS_EIIA_component"/>
</dbReference>
<dbReference type="InterPro" id="IPR011055">
    <property type="entry name" value="Dup_hybrid_motif"/>
</dbReference>
<dbReference type="PANTHER" id="PTHR45008:SF1">
    <property type="entry name" value="PTS SYSTEM GLUCOSE-SPECIFIC EIIA COMPONENT"/>
    <property type="match status" value="1"/>
</dbReference>
<keyword evidence="5" id="KW-0598">Phosphotransferase system</keyword>
<evidence type="ECO:0000313" key="8">
    <source>
        <dbReference type="EMBL" id="MBM6817791.1"/>
    </source>
</evidence>
<name>A0ABS2FBV4_9CLOT</name>
<dbReference type="PROSITE" id="PS51093">
    <property type="entry name" value="PTS_EIIA_TYPE_1"/>
    <property type="match status" value="1"/>
</dbReference>
<keyword evidence="4" id="KW-0808">Transferase</keyword>
<dbReference type="SUPFAM" id="SSF51261">
    <property type="entry name" value="Duplicated hybrid motif"/>
    <property type="match status" value="1"/>
</dbReference>
<comment type="caution">
    <text evidence="8">The sequence shown here is derived from an EMBL/GenBank/DDBJ whole genome shotgun (WGS) entry which is preliminary data.</text>
</comment>
<dbReference type="Proteomes" id="UP000767334">
    <property type="component" value="Unassembled WGS sequence"/>
</dbReference>
<dbReference type="InterPro" id="IPR001127">
    <property type="entry name" value="PTS_EIIA_1_perm"/>
</dbReference>
<evidence type="ECO:0000256" key="3">
    <source>
        <dbReference type="ARBA" id="ARBA00022597"/>
    </source>
</evidence>
<evidence type="ECO:0000259" key="7">
    <source>
        <dbReference type="PROSITE" id="PS51093"/>
    </source>
</evidence>
<evidence type="ECO:0000256" key="2">
    <source>
        <dbReference type="ARBA" id="ARBA00022448"/>
    </source>
</evidence>
<evidence type="ECO:0000313" key="9">
    <source>
        <dbReference type="Proteomes" id="UP000767334"/>
    </source>
</evidence>
<gene>
    <name evidence="8" type="ORF">H6A19_00305</name>
</gene>
<dbReference type="NCBIfam" id="TIGR00830">
    <property type="entry name" value="PTBA"/>
    <property type="match status" value="1"/>
</dbReference>
<accession>A0ABS2FBV4</accession>
<feature type="domain" description="PTS EIIA type-1" evidence="7">
    <location>
        <begin position="19"/>
        <end position="123"/>
    </location>
</feature>
<proteinExistence type="predicted"/>
<evidence type="ECO:0000256" key="4">
    <source>
        <dbReference type="ARBA" id="ARBA00022679"/>
    </source>
</evidence>
<keyword evidence="9" id="KW-1185">Reference proteome</keyword>
<dbReference type="Pfam" id="PF00358">
    <property type="entry name" value="PTS_EIIA_1"/>
    <property type="match status" value="1"/>
</dbReference>
<keyword evidence="2" id="KW-0813">Transport</keyword>
<dbReference type="Gene3D" id="2.70.70.10">
    <property type="entry name" value="Glucose Permease (Domain IIA)"/>
    <property type="match status" value="1"/>
</dbReference>
<evidence type="ECO:0000256" key="5">
    <source>
        <dbReference type="ARBA" id="ARBA00022683"/>
    </source>
</evidence>